<dbReference type="InterPro" id="IPR050191">
    <property type="entry name" value="ATP-dep_DNA_ligase"/>
</dbReference>
<dbReference type="InterPro" id="IPR036599">
    <property type="entry name" value="DNA_ligase_N_sf"/>
</dbReference>
<keyword evidence="4" id="KW-0132">Cell division</keyword>
<dbReference type="GO" id="GO:0005524">
    <property type="term" value="F:ATP binding"/>
    <property type="evidence" value="ECO:0007669"/>
    <property type="project" value="UniProtKB-KW"/>
</dbReference>
<keyword evidence="6" id="KW-0547">Nucleotide-binding</keyword>
<dbReference type="InterPro" id="IPR000977">
    <property type="entry name" value="DNA_ligase_ATP-dep"/>
</dbReference>
<evidence type="ECO:0000313" key="15">
    <source>
        <dbReference type="EMBL" id="OGD00253.1"/>
    </source>
</evidence>
<dbReference type="PROSITE" id="PS50160">
    <property type="entry name" value="DNA_LIGASE_A3"/>
    <property type="match status" value="1"/>
</dbReference>
<gene>
    <name evidence="15" type="ORF">A2972_03710</name>
</gene>
<dbReference type="GO" id="GO:0071897">
    <property type="term" value="P:DNA biosynthetic process"/>
    <property type="evidence" value="ECO:0007669"/>
    <property type="project" value="InterPro"/>
</dbReference>
<dbReference type="Proteomes" id="UP000176822">
    <property type="component" value="Unassembled WGS sequence"/>
</dbReference>
<keyword evidence="10" id="KW-0234">DNA repair</keyword>
<dbReference type="PANTHER" id="PTHR45674:SF4">
    <property type="entry name" value="DNA LIGASE 1"/>
    <property type="match status" value="1"/>
</dbReference>
<dbReference type="SUPFAM" id="SSF117018">
    <property type="entry name" value="ATP-dependent DNA ligase DNA-binding domain"/>
    <property type="match status" value="1"/>
</dbReference>
<evidence type="ECO:0000256" key="13">
    <source>
        <dbReference type="RuleBase" id="RU004196"/>
    </source>
</evidence>
<dbReference type="CDD" id="cd07901">
    <property type="entry name" value="Adenylation_DNA_ligase_Arch_LigB"/>
    <property type="match status" value="1"/>
</dbReference>
<dbReference type="AlphaFoldDB" id="A0A1F4Z1Z1"/>
<accession>A0A1F4Z1Z1</accession>
<comment type="caution">
    <text evidence="15">The sequence shown here is derived from an EMBL/GenBank/DDBJ whole genome shotgun (WGS) entry which is preliminary data.</text>
</comment>
<dbReference type="Gene3D" id="3.30.470.30">
    <property type="entry name" value="DNA ligase/mRNA capping enzyme"/>
    <property type="match status" value="1"/>
</dbReference>
<dbReference type="EC" id="6.5.1.1" evidence="2"/>
<evidence type="ECO:0000256" key="8">
    <source>
        <dbReference type="ARBA" id="ARBA00022840"/>
    </source>
</evidence>
<evidence type="ECO:0000256" key="4">
    <source>
        <dbReference type="ARBA" id="ARBA00022618"/>
    </source>
</evidence>
<dbReference type="NCBIfam" id="TIGR00574">
    <property type="entry name" value="dnl1"/>
    <property type="match status" value="1"/>
</dbReference>
<dbReference type="GO" id="GO:0003910">
    <property type="term" value="F:DNA ligase (ATP) activity"/>
    <property type="evidence" value="ECO:0007669"/>
    <property type="project" value="UniProtKB-EC"/>
</dbReference>
<dbReference type="Pfam" id="PF01068">
    <property type="entry name" value="DNA_ligase_A_M"/>
    <property type="match status" value="1"/>
</dbReference>
<comment type="catalytic activity">
    <reaction evidence="12">
        <text>ATP + (deoxyribonucleotide)n-3'-hydroxyl + 5'-phospho-(deoxyribonucleotide)m = (deoxyribonucleotide)n+m + AMP + diphosphate.</text>
        <dbReference type="EC" id="6.5.1.1"/>
    </reaction>
</comment>
<dbReference type="Pfam" id="PF04675">
    <property type="entry name" value="DNA_ligase_A_N"/>
    <property type="match status" value="1"/>
</dbReference>
<dbReference type="EMBL" id="MEXM01000042">
    <property type="protein sequence ID" value="OGD00253.1"/>
    <property type="molecule type" value="Genomic_DNA"/>
</dbReference>
<dbReference type="GO" id="GO:0006281">
    <property type="term" value="P:DNA repair"/>
    <property type="evidence" value="ECO:0007669"/>
    <property type="project" value="UniProtKB-KW"/>
</dbReference>
<name>A0A1F4Z1Z1_9BACT</name>
<keyword evidence="11" id="KW-0131">Cell cycle</keyword>
<organism evidence="15 16">
    <name type="scientific">Candidatus Amesbacteria bacterium RIFCSPLOWO2_01_FULL_47_33</name>
    <dbReference type="NCBI Taxonomy" id="1797258"/>
    <lineage>
        <taxon>Bacteria</taxon>
        <taxon>Candidatus Amesiibacteriota</taxon>
    </lineage>
</organism>
<dbReference type="Pfam" id="PF04679">
    <property type="entry name" value="DNA_ligase_A_C"/>
    <property type="match status" value="1"/>
</dbReference>
<dbReference type="InterPro" id="IPR012340">
    <property type="entry name" value="NA-bd_OB-fold"/>
</dbReference>
<evidence type="ECO:0000313" key="16">
    <source>
        <dbReference type="Proteomes" id="UP000176822"/>
    </source>
</evidence>
<dbReference type="PANTHER" id="PTHR45674">
    <property type="entry name" value="DNA LIGASE 1/3 FAMILY MEMBER"/>
    <property type="match status" value="1"/>
</dbReference>
<proteinExistence type="inferred from homology"/>
<dbReference type="InterPro" id="IPR012310">
    <property type="entry name" value="DNA_ligase_ATP-dep_cent"/>
</dbReference>
<evidence type="ECO:0000256" key="3">
    <source>
        <dbReference type="ARBA" id="ARBA00022598"/>
    </source>
</evidence>
<dbReference type="InterPro" id="IPR012309">
    <property type="entry name" value="DNA_ligase_ATP-dep_C"/>
</dbReference>
<sequence length="580" mass="64994">MDFAGFSGYLEELEKTGSRLEMTRVLAQMFAKATPDEGKLMAYLSQGRLGPAYDNPNMGVADKQVVKAIQRLSEKDAGKLFREYGDLGLVAEKIKSQIPSLPAGRQVTKSQINHNIQTPKVHEMLMEIAKAGGLGSQEKKIQLIGDLLTRLEPKSAKYAVRIILGKLRTGFSDMTVLDSLSWMIAGDKSLRKDLEQIYNVRADLGEVVEKVKEYNSDKAIKLIKPEPEIGTPVLMARGERAASAREIWERTGQAAMEYKLDGLRIQAHIKSGKVNLFSRGLENVTEMYPDVVDGLEKQIKQECIVEGEMIAVGKNGKFLTFQETVQRKRKYNITEMVGKIPLKLYVFDILAADGKGYLDLPNDKRRELLEAALDTRKGDTVRLMPRKIAHGVTDIEKYFAEAIKDGTEGIFVKKLDSVYQAGSRNFNWIKYKKSYDKSTIADTIDAVVMGYDAGQGKRSGFGIGDFLIGVYEPKEDKYLTVAKIGTGLTDEEWREMKAQGSKYNVPSKPGNYEVSKLMGCDVWVKPKIVVEIKADEITKSPMHTSGYALRFPRLVGWREKQPEDATSVGEIIKLYQMQKK</sequence>
<evidence type="ECO:0000259" key="14">
    <source>
        <dbReference type="PROSITE" id="PS50160"/>
    </source>
</evidence>
<evidence type="ECO:0000256" key="9">
    <source>
        <dbReference type="ARBA" id="ARBA00023172"/>
    </source>
</evidence>
<keyword evidence="7" id="KW-0227">DNA damage</keyword>
<evidence type="ECO:0000256" key="12">
    <source>
        <dbReference type="ARBA" id="ARBA00034003"/>
    </source>
</evidence>
<evidence type="ECO:0000256" key="10">
    <source>
        <dbReference type="ARBA" id="ARBA00023204"/>
    </source>
</evidence>
<evidence type="ECO:0000256" key="7">
    <source>
        <dbReference type="ARBA" id="ARBA00022763"/>
    </source>
</evidence>
<dbReference type="GO" id="GO:0051301">
    <property type="term" value="P:cell division"/>
    <property type="evidence" value="ECO:0007669"/>
    <property type="project" value="UniProtKB-KW"/>
</dbReference>
<keyword evidence="5" id="KW-0235">DNA replication</keyword>
<dbReference type="GO" id="GO:0003677">
    <property type="term" value="F:DNA binding"/>
    <property type="evidence" value="ECO:0007669"/>
    <property type="project" value="InterPro"/>
</dbReference>
<evidence type="ECO:0000256" key="11">
    <source>
        <dbReference type="ARBA" id="ARBA00023306"/>
    </source>
</evidence>
<evidence type="ECO:0000256" key="6">
    <source>
        <dbReference type="ARBA" id="ARBA00022741"/>
    </source>
</evidence>
<dbReference type="SUPFAM" id="SSF50249">
    <property type="entry name" value="Nucleic acid-binding proteins"/>
    <property type="match status" value="1"/>
</dbReference>
<dbReference type="SUPFAM" id="SSF56091">
    <property type="entry name" value="DNA ligase/mRNA capping enzyme, catalytic domain"/>
    <property type="match status" value="1"/>
</dbReference>
<reference evidence="15 16" key="1">
    <citation type="journal article" date="2016" name="Nat. Commun.">
        <title>Thousands of microbial genomes shed light on interconnected biogeochemical processes in an aquifer system.</title>
        <authorList>
            <person name="Anantharaman K."/>
            <person name="Brown C.T."/>
            <person name="Hug L.A."/>
            <person name="Sharon I."/>
            <person name="Castelle C.J."/>
            <person name="Probst A.J."/>
            <person name="Thomas B.C."/>
            <person name="Singh A."/>
            <person name="Wilkins M.J."/>
            <person name="Karaoz U."/>
            <person name="Brodie E.L."/>
            <person name="Williams K.H."/>
            <person name="Hubbard S.S."/>
            <person name="Banfield J.F."/>
        </authorList>
    </citation>
    <scope>NUCLEOTIDE SEQUENCE [LARGE SCALE GENOMIC DNA]</scope>
</reference>
<dbReference type="GO" id="GO:0006273">
    <property type="term" value="P:lagging strand elongation"/>
    <property type="evidence" value="ECO:0007669"/>
    <property type="project" value="TreeGrafter"/>
</dbReference>
<protein>
    <recommendedName>
        <fullName evidence="2">DNA ligase (ATP)</fullName>
        <ecNumber evidence="2">6.5.1.1</ecNumber>
    </recommendedName>
</protein>
<keyword evidence="9" id="KW-0233">DNA recombination</keyword>
<dbReference type="GO" id="GO:0006310">
    <property type="term" value="P:DNA recombination"/>
    <property type="evidence" value="ECO:0007669"/>
    <property type="project" value="UniProtKB-KW"/>
</dbReference>
<dbReference type="Gene3D" id="1.10.3260.10">
    <property type="entry name" value="DNA ligase, ATP-dependent, N-terminal domain"/>
    <property type="match status" value="1"/>
</dbReference>
<comment type="similarity">
    <text evidence="1 13">Belongs to the ATP-dependent DNA ligase family.</text>
</comment>
<dbReference type="InterPro" id="IPR012308">
    <property type="entry name" value="DNA_ligase_ATP-dep_N"/>
</dbReference>
<dbReference type="Gene3D" id="2.40.50.140">
    <property type="entry name" value="Nucleic acid-binding proteins"/>
    <property type="match status" value="1"/>
</dbReference>
<keyword evidence="8" id="KW-0067">ATP-binding</keyword>
<evidence type="ECO:0000256" key="5">
    <source>
        <dbReference type="ARBA" id="ARBA00022705"/>
    </source>
</evidence>
<keyword evidence="3" id="KW-0436">Ligase</keyword>
<feature type="domain" description="ATP-dependent DNA ligase family profile" evidence="14">
    <location>
        <begin position="344"/>
        <end position="472"/>
    </location>
</feature>
<evidence type="ECO:0000256" key="2">
    <source>
        <dbReference type="ARBA" id="ARBA00012727"/>
    </source>
</evidence>
<evidence type="ECO:0000256" key="1">
    <source>
        <dbReference type="ARBA" id="ARBA00007572"/>
    </source>
</evidence>